<dbReference type="STRING" id="211165.GCA_000317285_01688"/>
<dbReference type="CDD" id="cd01672">
    <property type="entry name" value="TMPK"/>
    <property type="match status" value="1"/>
</dbReference>
<dbReference type="InterPro" id="IPR018095">
    <property type="entry name" value="Thymidylate_kin_CS"/>
</dbReference>
<dbReference type="PROSITE" id="PS01331">
    <property type="entry name" value="THYMIDYLATE_KINASE"/>
    <property type="match status" value="1"/>
</dbReference>
<evidence type="ECO:0000256" key="9">
    <source>
        <dbReference type="ARBA" id="ARBA00048743"/>
    </source>
</evidence>
<dbReference type="EMBL" id="RSCJ01000018">
    <property type="protein sequence ID" value="RUR77128.1"/>
    <property type="molecule type" value="Genomic_DNA"/>
</dbReference>
<dbReference type="PANTHER" id="PTHR10344:SF4">
    <property type="entry name" value="UMP-CMP KINASE 2, MITOCHONDRIAL"/>
    <property type="match status" value="1"/>
</dbReference>
<dbReference type="Proteomes" id="UP000268857">
    <property type="component" value="Unassembled WGS sequence"/>
</dbReference>
<dbReference type="Pfam" id="PF02223">
    <property type="entry name" value="Thymidylate_kin"/>
    <property type="match status" value="1"/>
</dbReference>
<evidence type="ECO:0000256" key="6">
    <source>
        <dbReference type="ARBA" id="ARBA00022741"/>
    </source>
</evidence>
<keyword evidence="4 11" id="KW-0808">Transferase</keyword>
<comment type="catalytic activity">
    <reaction evidence="9 11">
        <text>dTMP + ATP = dTDP + ADP</text>
        <dbReference type="Rhea" id="RHEA:13517"/>
        <dbReference type="ChEBI" id="CHEBI:30616"/>
        <dbReference type="ChEBI" id="CHEBI:58369"/>
        <dbReference type="ChEBI" id="CHEBI:63528"/>
        <dbReference type="ChEBI" id="CHEBI:456216"/>
        <dbReference type="EC" id="2.7.4.9"/>
    </reaction>
</comment>
<keyword evidence="7 11" id="KW-0418">Kinase</keyword>
<dbReference type="InterPro" id="IPR039430">
    <property type="entry name" value="Thymidylate_kin-like_dom"/>
</dbReference>
<dbReference type="GO" id="GO:0006227">
    <property type="term" value="P:dUDP biosynthetic process"/>
    <property type="evidence" value="ECO:0007669"/>
    <property type="project" value="TreeGrafter"/>
</dbReference>
<dbReference type="GO" id="GO:0006235">
    <property type="term" value="P:dTTP biosynthetic process"/>
    <property type="evidence" value="ECO:0007669"/>
    <property type="project" value="UniProtKB-UniRule"/>
</dbReference>
<dbReference type="GO" id="GO:0005829">
    <property type="term" value="C:cytosol"/>
    <property type="evidence" value="ECO:0007669"/>
    <property type="project" value="TreeGrafter"/>
</dbReference>
<keyword evidence="6 11" id="KW-0547">Nucleotide-binding</keyword>
<evidence type="ECO:0000256" key="8">
    <source>
        <dbReference type="ARBA" id="ARBA00022840"/>
    </source>
</evidence>
<feature type="binding site" evidence="11">
    <location>
        <begin position="10"/>
        <end position="17"/>
    </location>
    <ligand>
        <name>ATP</name>
        <dbReference type="ChEBI" id="CHEBI:30616"/>
    </ligand>
</feature>
<dbReference type="PANTHER" id="PTHR10344">
    <property type="entry name" value="THYMIDYLATE KINASE"/>
    <property type="match status" value="1"/>
</dbReference>
<comment type="function">
    <text evidence="10 11">Phosphorylation of dTMP to form dTDP in both de novo and salvage pathways of dTTP synthesis.</text>
</comment>
<keyword evidence="5 11" id="KW-0545">Nucleotide biosynthesis</keyword>
<comment type="similarity">
    <text evidence="1 11">Belongs to the thymidylate kinase family.</text>
</comment>
<dbReference type="OrthoDB" id="9774907at2"/>
<keyword evidence="8 11" id="KW-0067">ATP-binding</keyword>
<dbReference type="GO" id="GO:0004798">
    <property type="term" value="F:dTMP kinase activity"/>
    <property type="evidence" value="ECO:0007669"/>
    <property type="project" value="UniProtKB-UniRule"/>
</dbReference>
<dbReference type="FunFam" id="3.40.50.300:FF:000225">
    <property type="entry name" value="Thymidylate kinase"/>
    <property type="match status" value="1"/>
</dbReference>
<feature type="domain" description="Thymidylate kinase-like" evidence="12">
    <location>
        <begin position="8"/>
        <end position="220"/>
    </location>
</feature>
<sequence length="238" mass="26044">MKGKLIVFEGVEGCGKTTQIQLCGEWLQSLGIPVVITREPGGTELGLHLRRLLLQKAEGESSEPSAFPITDRAELLLYAADRSQHVEELKPILADGKIILCDRYTDSTVAYQGYGRGLDMNLIVQLNTIATNGLESDLTIWLDVDAEVGLARKRQASAIADGDGAAAIPVAPARGDRIEQENIAFHRRVQKGYTELAASYQERIVRVDASVSVNAMQQAIQKILLLKLDGWGYKQVKS</sequence>
<reference evidence="13 14" key="1">
    <citation type="journal article" date="2019" name="Genome Biol. Evol.">
        <title>Day and night: Metabolic profiles and evolutionary relationships of six axenic non-marine cyanobacteria.</title>
        <authorList>
            <person name="Will S.E."/>
            <person name="Henke P."/>
            <person name="Boedeker C."/>
            <person name="Huang S."/>
            <person name="Brinkmann H."/>
            <person name="Rohde M."/>
            <person name="Jarek M."/>
            <person name="Friedl T."/>
            <person name="Seufert S."/>
            <person name="Schumacher M."/>
            <person name="Overmann J."/>
            <person name="Neumann-Schaal M."/>
            <person name="Petersen J."/>
        </authorList>
    </citation>
    <scope>NUCLEOTIDE SEQUENCE [LARGE SCALE GENOMIC DNA]</scope>
    <source>
        <strain evidence="13 14">PCC 6912</strain>
    </source>
</reference>
<evidence type="ECO:0000256" key="10">
    <source>
        <dbReference type="ARBA" id="ARBA00057735"/>
    </source>
</evidence>
<evidence type="ECO:0000256" key="4">
    <source>
        <dbReference type="ARBA" id="ARBA00022679"/>
    </source>
</evidence>
<evidence type="ECO:0000256" key="7">
    <source>
        <dbReference type="ARBA" id="ARBA00022777"/>
    </source>
</evidence>
<evidence type="ECO:0000256" key="3">
    <source>
        <dbReference type="ARBA" id="ARBA00017144"/>
    </source>
</evidence>
<accession>A0A3S0XP46</accession>
<dbReference type="InterPro" id="IPR018094">
    <property type="entry name" value="Thymidylate_kinase"/>
</dbReference>
<name>A0A3S0XP46_CHLFR</name>
<dbReference type="EC" id="2.7.4.9" evidence="2 11"/>
<dbReference type="RefSeq" id="WP_016877218.1">
    <property type="nucleotide sequence ID" value="NZ_AJLN01000056.1"/>
</dbReference>
<evidence type="ECO:0000313" key="14">
    <source>
        <dbReference type="Proteomes" id="UP000268857"/>
    </source>
</evidence>
<organism evidence="13 14">
    <name type="scientific">Chlorogloeopsis fritschii PCC 6912</name>
    <dbReference type="NCBI Taxonomy" id="211165"/>
    <lineage>
        <taxon>Bacteria</taxon>
        <taxon>Bacillati</taxon>
        <taxon>Cyanobacteriota</taxon>
        <taxon>Cyanophyceae</taxon>
        <taxon>Nostocales</taxon>
        <taxon>Chlorogloeopsidaceae</taxon>
        <taxon>Chlorogloeopsis</taxon>
    </lineage>
</organism>
<dbReference type="GO" id="GO:0006233">
    <property type="term" value="P:dTDP biosynthetic process"/>
    <property type="evidence" value="ECO:0007669"/>
    <property type="project" value="InterPro"/>
</dbReference>
<evidence type="ECO:0000259" key="12">
    <source>
        <dbReference type="Pfam" id="PF02223"/>
    </source>
</evidence>
<dbReference type="HAMAP" id="MF_00165">
    <property type="entry name" value="Thymidylate_kinase"/>
    <property type="match status" value="1"/>
</dbReference>
<protein>
    <recommendedName>
        <fullName evidence="3 11">Thymidylate kinase</fullName>
        <ecNumber evidence="2 11">2.7.4.9</ecNumber>
    </recommendedName>
    <alternativeName>
        <fullName evidence="11">dTMP kinase</fullName>
    </alternativeName>
</protein>
<evidence type="ECO:0000256" key="2">
    <source>
        <dbReference type="ARBA" id="ARBA00012980"/>
    </source>
</evidence>
<evidence type="ECO:0000256" key="11">
    <source>
        <dbReference type="HAMAP-Rule" id="MF_00165"/>
    </source>
</evidence>
<evidence type="ECO:0000256" key="5">
    <source>
        <dbReference type="ARBA" id="ARBA00022727"/>
    </source>
</evidence>
<dbReference type="GO" id="GO:0005524">
    <property type="term" value="F:ATP binding"/>
    <property type="evidence" value="ECO:0007669"/>
    <property type="project" value="UniProtKB-UniRule"/>
</dbReference>
<dbReference type="AlphaFoldDB" id="A0A3S0XP46"/>
<dbReference type="Gene3D" id="3.40.50.300">
    <property type="entry name" value="P-loop containing nucleotide triphosphate hydrolases"/>
    <property type="match status" value="1"/>
</dbReference>
<evidence type="ECO:0000313" key="13">
    <source>
        <dbReference type="EMBL" id="RUR77128.1"/>
    </source>
</evidence>
<gene>
    <name evidence="11 13" type="primary">tmk</name>
    <name evidence="13" type="ORF">PCC6912_40870</name>
</gene>
<proteinExistence type="inferred from homology"/>
<dbReference type="NCBIfam" id="TIGR00041">
    <property type="entry name" value="DTMP_kinase"/>
    <property type="match status" value="1"/>
</dbReference>
<dbReference type="SUPFAM" id="SSF52540">
    <property type="entry name" value="P-loop containing nucleoside triphosphate hydrolases"/>
    <property type="match status" value="1"/>
</dbReference>
<dbReference type="InterPro" id="IPR027417">
    <property type="entry name" value="P-loop_NTPase"/>
</dbReference>
<keyword evidence="14" id="KW-1185">Reference proteome</keyword>
<evidence type="ECO:0000256" key="1">
    <source>
        <dbReference type="ARBA" id="ARBA00009776"/>
    </source>
</evidence>
<comment type="caution">
    <text evidence="13">The sequence shown here is derived from an EMBL/GenBank/DDBJ whole genome shotgun (WGS) entry which is preliminary data.</text>
</comment>